<evidence type="ECO:0000313" key="4">
    <source>
        <dbReference type="Proteomes" id="UP000002139"/>
    </source>
</evidence>
<dbReference type="eggNOG" id="COG4733">
    <property type="taxonomic scope" value="Bacteria"/>
</dbReference>
<feature type="compositionally biased region" description="Low complexity" evidence="1">
    <location>
        <begin position="611"/>
        <end position="627"/>
    </location>
</feature>
<dbReference type="STRING" id="448385.sce4014"/>
<keyword evidence="4" id="KW-1185">Reference proteome</keyword>
<dbReference type="NCBIfam" id="TIGR03382">
    <property type="entry name" value="GC_trans_RRR"/>
    <property type="match status" value="1"/>
</dbReference>
<dbReference type="RefSeq" id="WP_012236644.1">
    <property type="nucleotide sequence ID" value="NC_010162.1"/>
</dbReference>
<feature type="region of interest" description="Disordered" evidence="1">
    <location>
        <begin position="599"/>
        <end position="627"/>
    </location>
</feature>
<evidence type="ECO:0000256" key="2">
    <source>
        <dbReference type="SAM" id="SignalP"/>
    </source>
</evidence>
<feature type="signal peptide" evidence="2">
    <location>
        <begin position="1"/>
        <end position="22"/>
    </location>
</feature>
<name>A9EQR8_SORC5</name>
<reference evidence="3 4" key="1">
    <citation type="journal article" date="2007" name="Nat. Biotechnol.">
        <title>Complete genome sequence of the myxobacterium Sorangium cellulosum.</title>
        <authorList>
            <person name="Schneiker S."/>
            <person name="Perlova O."/>
            <person name="Kaiser O."/>
            <person name="Gerth K."/>
            <person name="Alici A."/>
            <person name="Altmeyer M.O."/>
            <person name="Bartels D."/>
            <person name="Bekel T."/>
            <person name="Beyer S."/>
            <person name="Bode E."/>
            <person name="Bode H.B."/>
            <person name="Bolten C.J."/>
            <person name="Choudhuri J.V."/>
            <person name="Doss S."/>
            <person name="Elnakady Y.A."/>
            <person name="Frank B."/>
            <person name="Gaigalat L."/>
            <person name="Goesmann A."/>
            <person name="Groeger C."/>
            <person name="Gross F."/>
            <person name="Jelsbak L."/>
            <person name="Jelsbak L."/>
            <person name="Kalinowski J."/>
            <person name="Kegler C."/>
            <person name="Knauber T."/>
            <person name="Konietzny S."/>
            <person name="Kopp M."/>
            <person name="Krause L."/>
            <person name="Krug D."/>
            <person name="Linke B."/>
            <person name="Mahmud T."/>
            <person name="Martinez-Arias R."/>
            <person name="McHardy A.C."/>
            <person name="Merai M."/>
            <person name="Meyer F."/>
            <person name="Mormann S."/>
            <person name="Munoz-Dorado J."/>
            <person name="Perez J."/>
            <person name="Pradella S."/>
            <person name="Rachid S."/>
            <person name="Raddatz G."/>
            <person name="Rosenau F."/>
            <person name="Rueckert C."/>
            <person name="Sasse F."/>
            <person name="Scharfe M."/>
            <person name="Schuster S.C."/>
            <person name="Suen G."/>
            <person name="Treuner-Lange A."/>
            <person name="Velicer G.J."/>
            <person name="Vorholter F.-J."/>
            <person name="Weissman K.J."/>
            <person name="Welch R.D."/>
            <person name="Wenzel S.C."/>
            <person name="Whitworth D.E."/>
            <person name="Wilhelm S."/>
            <person name="Wittmann C."/>
            <person name="Bloecker H."/>
            <person name="Puehler A."/>
            <person name="Mueller R."/>
        </authorList>
    </citation>
    <scope>NUCLEOTIDE SEQUENCE [LARGE SCALE GENOMIC DNA]</scope>
    <source>
        <strain evidence="4">So ce56</strain>
    </source>
</reference>
<dbReference type="Proteomes" id="UP000002139">
    <property type="component" value="Chromosome"/>
</dbReference>
<gene>
    <name evidence="3" type="ordered locus">sce4014</name>
</gene>
<dbReference type="EMBL" id="AM746676">
    <property type="protein sequence ID" value="CAN94174.1"/>
    <property type="molecule type" value="Genomic_DNA"/>
</dbReference>
<organism evidence="3 4">
    <name type="scientific">Sorangium cellulosum (strain So ce56)</name>
    <name type="common">Polyangium cellulosum (strain So ce56)</name>
    <dbReference type="NCBI Taxonomy" id="448385"/>
    <lineage>
        <taxon>Bacteria</taxon>
        <taxon>Pseudomonadati</taxon>
        <taxon>Myxococcota</taxon>
        <taxon>Polyangia</taxon>
        <taxon>Polyangiales</taxon>
        <taxon>Polyangiaceae</taxon>
        <taxon>Sorangium</taxon>
    </lineage>
</organism>
<dbReference type="InterPro" id="IPR017756">
    <property type="entry name" value="TM_Gly-Cys-Arg_CS"/>
</dbReference>
<protein>
    <submittedName>
        <fullName evidence="3">Secreted protein</fullName>
    </submittedName>
</protein>
<dbReference type="KEGG" id="scl:sce4014"/>
<dbReference type="BioCyc" id="SCEL448385:SCE_RS20610-MONOMER"/>
<evidence type="ECO:0000256" key="1">
    <source>
        <dbReference type="SAM" id="MobiDB-lite"/>
    </source>
</evidence>
<accession>A9EQR8</accession>
<dbReference type="HOGENOM" id="CLU_421446_0_0_7"/>
<feature type="chain" id="PRO_5002734761" evidence="2">
    <location>
        <begin position="23"/>
        <end position="650"/>
    </location>
</feature>
<proteinExistence type="predicted"/>
<sequence>MRAYRQQLGTAIAFALSLSAHAADAAVTVGLIEPTNVIIESSTIPVHATASSPEDIYYVEAELEGLTIELTPTEGGHFQGAFDLGELAGELAYGPHVVTVHAYSTLGEVASVQGTVHRYAPPTLGWNVVTHDTLTDGWRFAAKCIPTPPYACKSLRARFQTDNGSYELLAEPGFPVPQPVPGHLYVLEGMYDGRMIPSGRTYTLTIEVDDYIGPTITRTIGPIYVDRSPRLTAVQRAPGTILDFDAARILFRDLYQRLGIFDRATQQVTWIATIPQGDLPFSEVYGALTPSGSVHQSTTGHILAWVNGARRTITSAARLDAVNGDNIVWTTYSDDWAVATSLSAGTSRTLWRIDGSRSPFQADITPSGGVYFGTYEDSAIVGPSGVRLGDHEGNLQRPITDGTNVAGRWWDGMTSSSYLYTAEGEEVFLGDSITGTSAGLLVHAGHAAFLKSDGAVNQVWLRTPDGEQHQLSDFTTSSQFDQVKLRVGHDGISDTGEVLFLNGGKRYLGRAGSAPETIGSSLGHGRWLDGSWYVTIGNTIFQVSSAQGAVAQLAAPGSAEFAPEEALGGEREVLSTSFAVDEVLDEPVWARDLHEPDALPASADADTGGNVAPAAAGCSASGPAGSAGSAAALAAAVAGLVLGRRRRARS</sequence>
<keyword evidence="2" id="KW-0732">Signal</keyword>
<dbReference type="AlphaFoldDB" id="A9EQR8"/>
<evidence type="ECO:0000313" key="3">
    <source>
        <dbReference type="EMBL" id="CAN94174.1"/>
    </source>
</evidence>